<dbReference type="EMBL" id="SOSA01001527">
    <property type="protein sequence ID" value="THC87070.1"/>
    <property type="molecule type" value="Genomic_DNA"/>
</dbReference>
<dbReference type="EMBL" id="QUQM01000003">
    <property type="protein sequence ID" value="KAA8649288.1"/>
    <property type="molecule type" value="Genomic_DNA"/>
</dbReference>
<dbReference type="GeneID" id="54327891"/>
<evidence type="ECO:0000313" key="3">
    <source>
        <dbReference type="Proteomes" id="UP000308092"/>
    </source>
</evidence>
<dbReference type="AlphaFoldDB" id="A0A4S3IXJ0"/>
<dbReference type="OrthoDB" id="5271370at2759"/>
<dbReference type="Proteomes" id="UP000308092">
    <property type="component" value="Unassembled WGS sequence"/>
</dbReference>
<keyword evidence="3" id="KW-1185">Reference proteome</keyword>
<accession>A0A4S3IXJ0</accession>
<evidence type="ECO:0000313" key="2">
    <source>
        <dbReference type="EMBL" id="THC87070.1"/>
    </source>
</evidence>
<sequence length="125" mass="14028">MAAFLHSPTVPTIPANNPTLSEPTDAGDGYRWLLTPVERSRVASMLHCDVSEISLDSIVMRQNREVCNGCGKYVGLDDFVYNAKRLGVHSPAFMIDILRECGERNSDELECSECGTMYETRYEYV</sequence>
<reference evidence="2 3" key="1">
    <citation type="submission" date="2019-03" db="EMBL/GenBank/DDBJ databases">
        <title>The genome sequence of a newly discovered highly antifungal drug resistant Aspergillus species, Aspergillus tanneri NIH 1004.</title>
        <authorList>
            <person name="Mounaud S."/>
            <person name="Singh I."/>
            <person name="Joardar V."/>
            <person name="Pakala S."/>
            <person name="Pakala S."/>
            <person name="Venepally P."/>
            <person name="Hoover J."/>
            <person name="Nierman W."/>
            <person name="Chung J."/>
            <person name="Losada L."/>
        </authorList>
    </citation>
    <scope>NUCLEOTIDE SEQUENCE [LARGE SCALE GENOMIC DNA]</scope>
    <source>
        <strain evidence="2 3">NIH1004</strain>
    </source>
</reference>
<evidence type="ECO:0008006" key="5">
    <source>
        <dbReference type="Google" id="ProtNLM"/>
    </source>
</evidence>
<comment type="caution">
    <text evidence="2">The sequence shown here is derived from an EMBL/GenBank/DDBJ whole genome shotgun (WGS) entry which is preliminary data.</text>
</comment>
<evidence type="ECO:0000313" key="4">
    <source>
        <dbReference type="Proteomes" id="UP000324241"/>
    </source>
</evidence>
<organism evidence="2 3">
    <name type="scientific">Aspergillus tanneri</name>
    <dbReference type="NCBI Taxonomy" id="1220188"/>
    <lineage>
        <taxon>Eukaryota</taxon>
        <taxon>Fungi</taxon>
        <taxon>Dikarya</taxon>
        <taxon>Ascomycota</taxon>
        <taxon>Pezizomycotina</taxon>
        <taxon>Eurotiomycetes</taxon>
        <taxon>Eurotiomycetidae</taxon>
        <taxon>Eurotiales</taxon>
        <taxon>Aspergillaceae</taxon>
        <taxon>Aspergillus</taxon>
        <taxon>Aspergillus subgen. Circumdati</taxon>
    </lineage>
</organism>
<dbReference type="Proteomes" id="UP000324241">
    <property type="component" value="Unassembled WGS sequence"/>
</dbReference>
<dbReference type="RefSeq" id="XP_033428649.1">
    <property type="nucleotide sequence ID" value="XM_033569843.1"/>
</dbReference>
<dbReference type="VEuPathDB" id="FungiDB:EYZ11_013484"/>
<gene>
    <name evidence="1" type="ORF">ATNIH1004_005189</name>
    <name evidence="2" type="ORF">EYZ11_013484</name>
</gene>
<reference evidence="1 4" key="2">
    <citation type="submission" date="2019-08" db="EMBL/GenBank/DDBJ databases">
        <title>The genome sequence of a newly discovered highly antifungal drug resistant Aspergillus species, Aspergillus tanneri NIH 1004.</title>
        <authorList>
            <person name="Mounaud S."/>
            <person name="Singh I."/>
            <person name="Joardar V."/>
            <person name="Pakala S."/>
            <person name="Pakala S."/>
            <person name="Venepally P."/>
            <person name="Chung J.K."/>
            <person name="Losada L."/>
            <person name="Nierman W.C."/>
        </authorList>
    </citation>
    <scope>NUCLEOTIDE SEQUENCE [LARGE SCALE GENOMIC DNA]</scope>
    <source>
        <strain evidence="1 4">NIH1004</strain>
    </source>
</reference>
<proteinExistence type="predicted"/>
<protein>
    <recommendedName>
        <fullName evidence="5">RBP protein</fullName>
    </recommendedName>
</protein>
<name>A0A4S3IXJ0_9EURO</name>
<evidence type="ECO:0000313" key="1">
    <source>
        <dbReference type="EMBL" id="KAA8649288.1"/>
    </source>
</evidence>